<evidence type="ECO:0000256" key="1">
    <source>
        <dbReference type="SAM" id="MobiDB-lite"/>
    </source>
</evidence>
<sequence>MGLAEQLSALAEQGREITFAGLGMPADAVLAEMGTVAAGPYAPLLAEAVTHAFDHSEADWHDIAGAFPGGFARQSSFLHTTATLETLLASAPTTQQLAKALNTALLNDFNAVTGSQPLLAAARLEGAVRLAVAKSVNPYQIWGILEELEQSGTPEELTERLPRIIGLGLDSWSSREQAITATLRSYLERLAHDEASDTDAFVELGYDRLRTALTSRTVANVIDHLQAAHTWFTTADAAEEARHDARAYAAVCDALLAFTAGQSARLNEAADRLATTLNQQHAWTWGMHQPAWLQPQKAAEVAWEHLVLQLKHAAEHLQDTVWMEPWGALDHVLTAYQAARTVCPVGSAEHGISLLVEPAIEDTFLRQQSLLAQLRRAVTEPETHPATGFDQEAASRLLTCVEKQLTARPSGRREHGTTADAGSEEPPGEAETERAHRLAPAAVKALGRDFTARLARKSTDEDLQAIDDLAHRADLTRLHNSDPVAVPLLNRLLHGLEAFPDFVGETRRTFTVLVGQTVHFLRAAADLDTATAFGEGRTGADGKRIKFRDYRRRFDKAAGDLVPVEGDLQQHFYNWLLSSQIGHLVQVEAVNRALGRADILVHFGSRQYLTEIKKNHTSNDRAYLEKRYLAQAAEYTNTTAPFGQLLVLDLTDKKKAGTLRVDELTWLAKHRPPNAQVDRAVVAAVVTGNRYTPSDFST</sequence>
<dbReference type="AlphaFoldDB" id="A0A7H8N2P5"/>
<gene>
    <name evidence="2" type="ORF">HUT08_00535</name>
</gene>
<dbReference type="RefSeq" id="WP_176159975.1">
    <property type="nucleotide sequence ID" value="NZ_CP054929.1"/>
</dbReference>
<evidence type="ECO:0000313" key="2">
    <source>
        <dbReference type="EMBL" id="QKW48278.1"/>
    </source>
</evidence>
<dbReference type="Proteomes" id="UP000509303">
    <property type="component" value="Chromosome"/>
</dbReference>
<protein>
    <submittedName>
        <fullName evidence="2">Uncharacterized protein</fullName>
    </submittedName>
</protein>
<reference evidence="2 3" key="1">
    <citation type="submission" date="2020-06" db="EMBL/GenBank/DDBJ databases">
        <title>Genome mining for natural products.</title>
        <authorList>
            <person name="Zhang B."/>
            <person name="Shi J."/>
            <person name="Ge H."/>
        </authorList>
    </citation>
    <scope>NUCLEOTIDE SEQUENCE [LARGE SCALE GENOMIC DNA]</scope>
    <source>
        <strain evidence="2 3">NA00687</strain>
    </source>
</reference>
<name>A0A7H8N2P5_9ACTN</name>
<keyword evidence="3" id="KW-1185">Reference proteome</keyword>
<dbReference type="EMBL" id="CP054929">
    <property type="protein sequence ID" value="QKW48278.1"/>
    <property type="molecule type" value="Genomic_DNA"/>
</dbReference>
<organism evidence="2 3">
    <name type="scientific">Streptomyces buecherae</name>
    <dbReference type="NCBI Taxonomy" id="2763006"/>
    <lineage>
        <taxon>Bacteria</taxon>
        <taxon>Bacillati</taxon>
        <taxon>Actinomycetota</taxon>
        <taxon>Actinomycetes</taxon>
        <taxon>Kitasatosporales</taxon>
        <taxon>Streptomycetaceae</taxon>
        <taxon>Streptomyces</taxon>
    </lineage>
</organism>
<evidence type="ECO:0000313" key="3">
    <source>
        <dbReference type="Proteomes" id="UP000509303"/>
    </source>
</evidence>
<proteinExistence type="predicted"/>
<accession>A0A7H8N2P5</accession>
<feature type="region of interest" description="Disordered" evidence="1">
    <location>
        <begin position="404"/>
        <end position="435"/>
    </location>
</feature>